<feature type="compositionally biased region" description="Low complexity" evidence="1">
    <location>
        <begin position="51"/>
        <end position="76"/>
    </location>
</feature>
<dbReference type="EMBL" id="JAHRHJ020000010">
    <property type="protein sequence ID" value="KAH9297010.1"/>
    <property type="molecule type" value="Genomic_DNA"/>
</dbReference>
<protein>
    <submittedName>
        <fullName evidence="2">Uncharacterized protein</fullName>
    </submittedName>
</protein>
<evidence type="ECO:0000313" key="3">
    <source>
        <dbReference type="Proteomes" id="UP000824469"/>
    </source>
</evidence>
<keyword evidence="3" id="KW-1185">Reference proteome</keyword>
<feature type="region of interest" description="Disordered" evidence="1">
    <location>
        <begin position="23"/>
        <end position="76"/>
    </location>
</feature>
<gene>
    <name evidence="2" type="ORF">KI387_028692</name>
</gene>
<evidence type="ECO:0000313" key="2">
    <source>
        <dbReference type="EMBL" id="KAH9297010.1"/>
    </source>
</evidence>
<dbReference type="AlphaFoldDB" id="A0AA38FCE8"/>
<organism evidence="2 3">
    <name type="scientific">Taxus chinensis</name>
    <name type="common">Chinese yew</name>
    <name type="synonym">Taxus wallichiana var. chinensis</name>
    <dbReference type="NCBI Taxonomy" id="29808"/>
    <lineage>
        <taxon>Eukaryota</taxon>
        <taxon>Viridiplantae</taxon>
        <taxon>Streptophyta</taxon>
        <taxon>Embryophyta</taxon>
        <taxon>Tracheophyta</taxon>
        <taxon>Spermatophyta</taxon>
        <taxon>Pinopsida</taxon>
        <taxon>Pinidae</taxon>
        <taxon>Conifers II</taxon>
        <taxon>Cupressales</taxon>
        <taxon>Taxaceae</taxon>
        <taxon>Taxus</taxon>
    </lineage>
</organism>
<proteinExistence type="predicted"/>
<reference evidence="2 3" key="1">
    <citation type="journal article" date="2021" name="Nat. Plants">
        <title>The Taxus genome provides insights into paclitaxel biosynthesis.</title>
        <authorList>
            <person name="Xiong X."/>
            <person name="Gou J."/>
            <person name="Liao Q."/>
            <person name="Li Y."/>
            <person name="Zhou Q."/>
            <person name="Bi G."/>
            <person name="Li C."/>
            <person name="Du R."/>
            <person name="Wang X."/>
            <person name="Sun T."/>
            <person name="Guo L."/>
            <person name="Liang H."/>
            <person name="Lu P."/>
            <person name="Wu Y."/>
            <person name="Zhang Z."/>
            <person name="Ro D.K."/>
            <person name="Shang Y."/>
            <person name="Huang S."/>
            <person name="Yan J."/>
        </authorList>
    </citation>
    <scope>NUCLEOTIDE SEQUENCE [LARGE SCALE GENOMIC DNA]</scope>
    <source>
        <strain evidence="2">Ta-2019</strain>
    </source>
</reference>
<name>A0AA38FCE8_TAXCH</name>
<comment type="caution">
    <text evidence="2">The sequence shown here is derived from an EMBL/GenBank/DDBJ whole genome shotgun (WGS) entry which is preliminary data.</text>
</comment>
<feature type="non-terminal residue" evidence="2">
    <location>
        <position position="76"/>
    </location>
</feature>
<sequence>GVVGWAESSQDSTACTARLGYSDRRERSAQGSGAAFTGAASCSTGTDRCLTGAASPGSGTGIGSTTTSTTATGAGT</sequence>
<accession>A0AA38FCE8</accession>
<dbReference type="Proteomes" id="UP000824469">
    <property type="component" value="Unassembled WGS sequence"/>
</dbReference>
<evidence type="ECO:0000256" key="1">
    <source>
        <dbReference type="SAM" id="MobiDB-lite"/>
    </source>
</evidence>
<feature type="non-terminal residue" evidence="2">
    <location>
        <position position="1"/>
    </location>
</feature>